<dbReference type="InterPro" id="IPR036291">
    <property type="entry name" value="NAD(P)-bd_dom_sf"/>
</dbReference>
<dbReference type="InterPro" id="IPR002347">
    <property type="entry name" value="SDR_fam"/>
</dbReference>
<name>A0A1V8TNK4_9PEZI</name>
<dbReference type="EMBL" id="NAJO01000004">
    <property type="protein sequence ID" value="OQO12946.1"/>
    <property type="molecule type" value="Genomic_DNA"/>
</dbReference>
<dbReference type="InParanoid" id="A0A1V8TNK4"/>
<dbReference type="Pfam" id="PF00106">
    <property type="entry name" value="adh_short"/>
    <property type="match status" value="1"/>
</dbReference>
<dbReference type="OrthoDB" id="5296at2759"/>
<dbReference type="PANTHER" id="PTHR45458">
    <property type="entry name" value="SHORT-CHAIN DEHYDROGENASE/REDUCTASE SDR"/>
    <property type="match status" value="1"/>
</dbReference>
<dbReference type="AlphaFoldDB" id="A0A1V8TNK4"/>
<dbReference type="Gene3D" id="3.40.50.720">
    <property type="entry name" value="NAD(P)-binding Rossmann-like Domain"/>
    <property type="match status" value="1"/>
</dbReference>
<reference evidence="2" key="1">
    <citation type="submission" date="2017-03" db="EMBL/GenBank/DDBJ databases">
        <title>Genomes of endolithic fungi from Antarctica.</title>
        <authorList>
            <person name="Coleine C."/>
            <person name="Masonjones S."/>
            <person name="Stajich J.E."/>
        </authorList>
    </citation>
    <scope>NUCLEOTIDE SEQUENCE [LARGE SCALE GENOMIC DNA]</scope>
    <source>
        <strain evidence="2">CCFEE 5527</strain>
    </source>
</reference>
<proteinExistence type="predicted"/>
<dbReference type="PRINTS" id="PR00081">
    <property type="entry name" value="GDHRDH"/>
</dbReference>
<dbReference type="SUPFAM" id="SSF51735">
    <property type="entry name" value="NAD(P)-binding Rossmann-fold domains"/>
    <property type="match status" value="1"/>
</dbReference>
<evidence type="ECO:0008006" key="3">
    <source>
        <dbReference type="Google" id="ProtNLM"/>
    </source>
</evidence>
<sequence length="242" mass="26607">MKTWLIVGASRGIGHEFVRQALKGGDRVIATVRKPKVDTVSSLWPTAQPGQCQVFHCDMLDGTSITHFGEEVGAINDTVIDHIVLNAGVLQYPNRATEMSYADFQFHLQTNTIGPILAASSLLRNLKTPPKTLTFISSDSGSVQRFRPEEDGFAAYAASKAALNQSLRHMAAELHRKDSEVIVLAIHPGEVKTDMANVDLGWEVEGQIEVDESVRGCVKVIEGRGKGDTGTFWTWEGEQYPW</sequence>
<accession>A0A1V8TNK4</accession>
<gene>
    <name evidence="1" type="ORF">B0A48_02410</name>
</gene>
<dbReference type="Proteomes" id="UP000192596">
    <property type="component" value="Unassembled WGS sequence"/>
</dbReference>
<keyword evidence="2" id="KW-1185">Reference proteome</keyword>
<organism evidence="1 2">
    <name type="scientific">Cryoendolithus antarcticus</name>
    <dbReference type="NCBI Taxonomy" id="1507870"/>
    <lineage>
        <taxon>Eukaryota</taxon>
        <taxon>Fungi</taxon>
        <taxon>Dikarya</taxon>
        <taxon>Ascomycota</taxon>
        <taxon>Pezizomycotina</taxon>
        <taxon>Dothideomycetes</taxon>
        <taxon>Dothideomycetidae</taxon>
        <taxon>Cladosporiales</taxon>
        <taxon>Cladosporiaceae</taxon>
        <taxon>Cryoendolithus</taxon>
    </lineage>
</organism>
<evidence type="ECO:0000313" key="2">
    <source>
        <dbReference type="Proteomes" id="UP000192596"/>
    </source>
</evidence>
<protein>
    <recommendedName>
        <fullName evidence="3">NAD(P)-binding protein</fullName>
    </recommendedName>
</protein>
<dbReference type="InterPro" id="IPR052184">
    <property type="entry name" value="SDR_enzymes"/>
</dbReference>
<evidence type="ECO:0000313" key="1">
    <source>
        <dbReference type="EMBL" id="OQO12946.1"/>
    </source>
</evidence>
<dbReference type="PANTHER" id="PTHR45458:SF1">
    <property type="entry name" value="SHORT CHAIN DEHYDROGENASE"/>
    <property type="match status" value="1"/>
</dbReference>
<comment type="caution">
    <text evidence="1">The sequence shown here is derived from an EMBL/GenBank/DDBJ whole genome shotgun (WGS) entry which is preliminary data.</text>
</comment>
<dbReference type="GO" id="GO:0016616">
    <property type="term" value="F:oxidoreductase activity, acting on the CH-OH group of donors, NAD or NADP as acceptor"/>
    <property type="evidence" value="ECO:0007669"/>
    <property type="project" value="TreeGrafter"/>
</dbReference>